<dbReference type="CDD" id="cd08414">
    <property type="entry name" value="PBP2_LTTR_aromatics_like"/>
    <property type="match status" value="1"/>
</dbReference>
<accession>Q74DH4</accession>
<dbReference type="HOGENOM" id="CLU_039613_6_4_7"/>
<dbReference type="SMR" id="Q74DH4"/>
<dbReference type="GO" id="GO:0003700">
    <property type="term" value="F:DNA-binding transcription factor activity"/>
    <property type="evidence" value="ECO:0000318"/>
    <property type="project" value="GO_Central"/>
</dbReference>
<sequence length="302" mass="33334">MELRHLRYFAATAEELNFTRAANRLHISQPAVSRLIKELECELGAQLFTRERFGLRLTAAGEKFLFYARRVLQDCEEGIRAVRENGLNHQKLTIGFISTAMESFLSDALVRLSQERPDIDVTVNEMSPGDQIAALRYRQIDLGFIGNPHDGAGDEFELYVLREVPLVAVLPVRHRLAGRSEICIGELEGDTFIGYLEDKFPGRNRVISTACARAGFRPKFELKAGSLIEVLGMIGTGKGVCLMPSDVAGLPHPNVAFIPLRDPLDPVRLAAAWLPGNTNPALHQLIAILAADCSSDTGRTSR</sequence>
<dbReference type="PROSITE" id="PS50931">
    <property type="entry name" value="HTH_LYSR"/>
    <property type="match status" value="1"/>
</dbReference>
<dbReference type="GO" id="GO:0003677">
    <property type="term" value="F:DNA binding"/>
    <property type="evidence" value="ECO:0007669"/>
    <property type="project" value="UniProtKB-KW"/>
</dbReference>
<dbReference type="Gene3D" id="1.10.10.10">
    <property type="entry name" value="Winged helix-like DNA-binding domain superfamily/Winged helix DNA-binding domain"/>
    <property type="match status" value="1"/>
</dbReference>
<keyword evidence="7" id="KW-1185">Reference proteome</keyword>
<dbReference type="PANTHER" id="PTHR30346">
    <property type="entry name" value="TRANSCRIPTIONAL DUAL REGULATOR HCAR-RELATED"/>
    <property type="match status" value="1"/>
</dbReference>
<dbReference type="InterPro" id="IPR036390">
    <property type="entry name" value="WH_DNA-bd_sf"/>
</dbReference>
<name>Q74DH4_GEOSL</name>
<dbReference type="EMBL" id="AE017180">
    <property type="protein sequence ID" value="AAR34718.1"/>
    <property type="molecule type" value="Genomic_DNA"/>
</dbReference>
<dbReference type="FunFam" id="1.10.10.10:FF:000001">
    <property type="entry name" value="LysR family transcriptional regulator"/>
    <property type="match status" value="1"/>
</dbReference>
<dbReference type="GO" id="GO:0032993">
    <property type="term" value="C:protein-DNA complex"/>
    <property type="evidence" value="ECO:0000318"/>
    <property type="project" value="GO_Central"/>
</dbReference>
<dbReference type="InParanoid" id="Q74DH4"/>
<feature type="domain" description="HTH lysR-type" evidence="5">
    <location>
        <begin position="1"/>
        <end position="58"/>
    </location>
</feature>
<keyword evidence="3" id="KW-0238">DNA-binding</keyword>
<dbReference type="InterPro" id="IPR036388">
    <property type="entry name" value="WH-like_DNA-bd_sf"/>
</dbReference>
<dbReference type="Pfam" id="PF00126">
    <property type="entry name" value="HTH_1"/>
    <property type="match status" value="1"/>
</dbReference>
<dbReference type="EnsemblBacteria" id="AAR34718">
    <property type="protein sequence ID" value="AAR34718"/>
    <property type="gene ID" value="GSU1342"/>
</dbReference>
<dbReference type="RefSeq" id="WP_010941995.1">
    <property type="nucleotide sequence ID" value="NC_002939.5"/>
</dbReference>
<proteinExistence type="inferred from homology"/>
<organism evidence="6 7">
    <name type="scientific">Geobacter sulfurreducens (strain ATCC 51573 / DSM 12127 / PCA)</name>
    <dbReference type="NCBI Taxonomy" id="243231"/>
    <lineage>
        <taxon>Bacteria</taxon>
        <taxon>Pseudomonadati</taxon>
        <taxon>Thermodesulfobacteriota</taxon>
        <taxon>Desulfuromonadia</taxon>
        <taxon>Geobacterales</taxon>
        <taxon>Geobacteraceae</taxon>
        <taxon>Geobacter</taxon>
    </lineage>
</organism>
<dbReference type="OrthoDB" id="5338251at2"/>
<dbReference type="GO" id="GO:0006355">
    <property type="term" value="P:regulation of DNA-templated transcription"/>
    <property type="evidence" value="ECO:0000318"/>
    <property type="project" value="GO_Central"/>
</dbReference>
<dbReference type="eggNOG" id="COG0583">
    <property type="taxonomic scope" value="Bacteria"/>
</dbReference>
<dbReference type="KEGG" id="gsu:GSU1342"/>
<reference evidence="6 7" key="2">
    <citation type="journal article" date="2012" name="BMC Genomics">
        <title>Comparative genomic analysis of Geobacter sulfurreducens KN400, a strain with enhanced capacity for extracellular electron transfer and electricity production.</title>
        <authorList>
            <person name="Butler J.E."/>
            <person name="Young N.D."/>
            <person name="Aklujkar M."/>
            <person name="Lovley D.R."/>
        </authorList>
    </citation>
    <scope>NUCLEOTIDE SEQUENCE [LARGE SCALE GENOMIC DNA]</scope>
    <source>
        <strain evidence="7">ATCC 51573 / DSM 12127 / PCA</strain>
    </source>
</reference>
<protein>
    <submittedName>
        <fullName evidence="6">Helix-turn-helix transcriptional regulator, LysR family</fullName>
    </submittedName>
</protein>
<evidence type="ECO:0000313" key="6">
    <source>
        <dbReference type="EMBL" id="AAR34718.1"/>
    </source>
</evidence>
<dbReference type="InterPro" id="IPR005119">
    <property type="entry name" value="LysR_subst-bd"/>
</dbReference>
<dbReference type="FunCoup" id="Q74DH4">
    <property type="interactions" value="12"/>
</dbReference>
<reference evidence="6 7" key="1">
    <citation type="journal article" date="2003" name="Science">
        <title>Genome of Geobacter sulfurreducens: metal reduction in subsurface environments.</title>
        <authorList>
            <person name="Methe B.A."/>
            <person name="Nelson K.E."/>
            <person name="Eisen J.A."/>
            <person name="Paulsen I.T."/>
            <person name="Nelson W."/>
            <person name="Heidelberg J.F."/>
            <person name="Wu D."/>
            <person name="Wu M."/>
            <person name="Ward N."/>
            <person name="Beanan M.J."/>
            <person name="Dodson R.J."/>
            <person name="Madupu R."/>
            <person name="Brinkac L.M."/>
            <person name="Daugherty S.C."/>
            <person name="DeBoy R.T."/>
            <person name="Durkin A.S."/>
            <person name="Gwinn M."/>
            <person name="Kolonay J.F."/>
            <person name="Sullivan S.A."/>
            <person name="Haft D.H."/>
            <person name="Selengut J."/>
            <person name="Davidsen T.M."/>
            <person name="Zafar N."/>
            <person name="White O."/>
            <person name="Tran B."/>
            <person name="Romero C."/>
            <person name="Forberger H.A."/>
            <person name="Weidman J."/>
            <person name="Khouri H."/>
            <person name="Feldblyum T.V."/>
            <person name="Utterback T.R."/>
            <person name="Van Aken S.E."/>
            <person name="Lovley D.R."/>
            <person name="Fraser C.M."/>
        </authorList>
    </citation>
    <scope>NUCLEOTIDE SEQUENCE [LARGE SCALE GENOMIC DNA]</scope>
    <source>
        <strain evidence="7">ATCC 51573 / DSM 12127 / PCA</strain>
    </source>
</reference>
<evidence type="ECO:0000256" key="2">
    <source>
        <dbReference type="ARBA" id="ARBA00023015"/>
    </source>
</evidence>
<keyword evidence="4" id="KW-0804">Transcription</keyword>
<evidence type="ECO:0000256" key="3">
    <source>
        <dbReference type="ARBA" id="ARBA00023125"/>
    </source>
</evidence>
<evidence type="ECO:0000256" key="1">
    <source>
        <dbReference type="ARBA" id="ARBA00009437"/>
    </source>
</evidence>
<dbReference type="AlphaFoldDB" id="Q74DH4"/>
<dbReference type="Gene3D" id="3.40.190.10">
    <property type="entry name" value="Periplasmic binding protein-like II"/>
    <property type="match status" value="2"/>
</dbReference>
<evidence type="ECO:0000313" key="7">
    <source>
        <dbReference type="Proteomes" id="UP000000577"/>
    </source>
</evidence>
<dbReference type="PATRIC" id="fig|243231.5.peg.1338"/>
<dbReference type="SUPFAM" id="SSF53850">
    <property type="entry name" value="Periplasmic binding protein-like II"/>
    <property type="match status" value="1"/>
</dbReference>
<dbReference type="SUPFAM" id="SSF46785">
    <property type="entry name" value="Winged helix' DNA-binding domain"/>
    <property type="match status" value="1"/>
</dbReference>
<dbReference type="Pfam" id="PF03466">
    <property type="entry name" value="LysR_substrate"/>
    <property type="match status" value="1"/>
</dbReference>
<dbReference type="PANTHER" id="PTHR30346:SF0">
    <property type="entry name" value="HCA OPERON TRANSCRIPTIONAL ACTIVATOR HCAR"/>
    <property type="match status" value="1"/>
</dbReference>
<dbReference type="PRINTS" id="PR00039">
    <property type="entry name" value="HTHLYSR"/>
</dbReference>
<keyword evidence="2" id="KW-0805">Transcription regulation</keyword>
<evidence type="ECO:0000259" key="5">
    <source>
        <dbReference type="PROSITE" id="PS50931"/>
    </source>
</evidence>
<dbReference type="Proteomes" id="UP000000577">
    <property type="component" value="Chromosome"/>
</dbReference>
<dbReference type="InterPro" id="IPR000847">
    <property type="entry name" value="LysR_HTH_N"/>
</dbReference>
<comment type="similarity">
    <text evidence="1">Belongs to the LysR transcriptional regulatory family.</text>
</comment>
<dbReference type="STRING" id="243231.GSU1342"/>
<gene>
    <name evidence="6" type="ordered locus">GSU1342</name>
</gene>
<evidence type="ECO:0000256" key="4">
    <source>
        <dbReference type="ARBA" id="ARBA00023163"/>
    </source>
</evidence>